<comment type="subcellular location">
    <subcellularLocation>
        <location evidence="2">Endoplasmic reticulum membrane</location>
    </subcellularLocation>
</comment>
<feature type="transmembrane region" description="Helical" evidence="13">
    <location>
        <begin position="98"/>
        <end position="117"/>
    </location>
</feature>
<comment type="similarity">
    <text evidence="4">Belongs to the UPP synthase family.</text>
</comment>
<comment type="cofactor">
    <cofactor evidence="1">
        <name>Mg(2+)</name>
        <dbReference type="ChEBI" id="CHEBI:18420"/>
    </cofactor>
</comment>
<keyword evidence="11 13" id="KW-0472">Membrane</keyword>
<evidence type="ECO:0000256" key="7">
    <source>
        <dbReference type="ARBA" id="ARBA00022692"/>
    </source>
</evidence>
<sequence>MLPCLRLHARFCCCRDAAGLGGSAWHHSSLACTCRFNSLAPGFLAASAVSSSTSPAQLPQAATAMDSKSMEAFVASEASVFMNQPPPHMSRPTIIIKLILWLLWTITHLAISILNLWSHLIYSLDCYLISSGLLRKYQNLHLGRLKYLAIVVDSKEAKSTVKVKRLLCWLSSMGVKYVCLYDIEGVLKKSFEPAVNVSRDRTAGEHFGIGANIKDLHCSQREMMIDCLSGSDGKEGIAKAASLLCSTYLNGDTHGDDKRKPAFTEADMAGALKAVGCGGPEPDLLLMYGPARCHLGFPTWRLRYTEIMYMGPLKSMKYGAIVKALYNFSKKHQNYEYGSGPFHLYVVSSY</sequence>
<protein>
    <recommendedName>
        <fullName evidence="5">ditrans,polycis-polyprenyl diphosphate synthase [(2E,6E)-farnesyldiphosphate specific]</fullName>
        <ecNumber evidence="5">2.5.1.87</ecNumber>
    </recommendedName>
</protein>
<evidence type="ECO:0000256" key="3">
    <source>
        <dbReference type="ARBA" id="ARBA00004922"/>
    </source>
</evidence>
<keyword evidence="6" id="KW-0808">Transferase</keyword>
<dbReference type="PANTHER" id="PTHR21528">
    <property type="entry name" value="DEHYDRODOLICHYL DIPHOSPHATE SYNTHASE COMPLEX SUBUNIT NUS1"/>
    <property type="match status" value="1"/>
</dbReference>
<comment type="pathway">
    <text evidence="3">Protein modification; protein glycosylation.</text>
</comment>
<keyword evidence="9" id="KW-0460">Magnesium</keyword>
<dbReference type="InterPro" id="IPR036424">
    <property type="entry name" value="UPP_synth-like_sf"/>
</dbReference>
<name>A0A317YFZ7_MAIZE</name>
<dbReference type="SUPFAM" id="SSF64005">
    <property type="entry name" value="Undecaprenyl diphosphate synthase"/>
    <property type="match status" value="1"/>
</dbReference>
<dbReference type="Gene3D" id="3.40.1180.10">
    <property type="entry name" value="Decaprenyl diphosphate synthase-like"/>
    <property type="match status" value="1"/>
</dbReference>
<proteinExistence type="inferred from homology"/>
<accession>A0A317YFZ7</accession>
<evidence type="ECO:0000256" key="5">
    <source>
        <dbReference type="ARBA" id="ARBA00012596"/>
    </source>
</evidence>
<dbReference type="PROSITE" id="PS51257">
    <property type="entry name" value="PROKAR_LIPOPROTEIN"/>
    <property type="match status" value="1"/>
</dbReference>
<evidence type="ECO:0000256" key="13">
    <source>
        <dbReference type="SAM" id="Phobius"/>
    </source>
</evidence>
<dbReference type="EC" id="2.5.1.87" evidence="5"/>
<evidence type="ECO:0000313" key="14">
    <source>
        <dbReference type="EMBL" id="PWZ57473.1"/>
    </source>
</evidence>
<evidence type="ECO:0000256" key="9">
    <source>
        <dbReference type="ARBA" id="ARBA00022842"/>
    </source>
</evidence>
<dbReference type="Proteomes" id="UP000251960">
    <property type="component" value="Chromosome 1"/>
</dbReference>
<evidence type="ECO:0000256" key="4">
    <source>
        <dbReference type="ARBA" id="ARBA00005432"/>
    </source>
</evidence>
<comment type="catalytic activity">
    <reaction evidence="12">
        <text>n isopentenyl diphosphate + (2E,6E)-farnesyl diphosphate = a di-trans,poly-cis-polyprenyl diphosphate + n diphosphate</text>
        <dbReference type="Rhea" id="RHEA:53008"/>
        <dbReference type="Rhea" id="RHEA-COMP:19494"/>
        <dbReference type="ChEBI" id="CHEBI:33019"/>
        <dbReference type="ChEBI" id="CHEBI:128769"/>
        <dbReference type="ChEBI" id="CHEBI:136960"/>
        <dbReference type="ChEBI" id="CHEBI:175763"/>
        <dbReference type="EC" id="2.5.1.87"/>
    </reaction>
</comment>
<evidence type="ECO:0000256" key="2">
    <source>
        <dbReference type="ARBA" id="ARBA00004586"/>
    </source>
</evidence>
<evidence type="ECO:0000256" key="6">
    <source>
        <dbReference type="ARBA" id="ARBA00022679"/>
    </source>
</evidence>
<dbReference type="AlphaFoldDB" id="A0A317YFZ7"/>
<dbReference type="PANTHER" id="PTHR21528:SF0">
    <property type="entry name" value="DEHYDRODOLICHYL DIPHOSPHATE SYNTHASE COMPLEX SUBUNIT NUS1"/>
    <property type="match status" value="1"/>
</dbReference>
<evidence type="ECO:0000256" key="10">
    <source>
        <dbReference type="ARBA" id="ARBA00022989"/>
    </source>
</evidence>
<dbReference type="EMBL" id="NCVQ01000001">
    <property type="protein sequence ID" value="PWZ57473.1"/>
    <property type="molecule type" value="Genomic_DNA"/>
</dbReference>
<evidence type="ECO:0000256" key="8">
    <source>
        <dbReference type="ARBA" id="ARBA00022824"/>
    </source>
</evidence>
<comment type="caution">
    <text evidence="14">The sequence shown here is derived from an EMBL/GenBank/DDBJ whole genome shotgun (WGS) entry which is preliminary data.</text>
</comment>
<evidence type="ECO:0000256" key="1">
    <source>
        <dbReference type="ARBA" id="ARBA00001946"/>
    </source>
</evidence>
<dbReference type="GO" id="GO:0045547">
    <property type="term" value="F:ditrans,polycis-polyprenyl diphosphate synthase [(2E,6E)-farnesyl diphosphate specific] activity"/>
    <property type="evidence" value="ECO:0007669"/>
    <property type="project" value="UniProtKB-EC"/>
</dbReference>
<evidence type="ECO:0000256" key="12">
    <source>
        <dbReference type="ARBA" id="ARBA00047353"/>
    </source>
</evidence>
<reference evidence="14" key="1">
    <citation type="journal article" date="2018" name="Nat. Genet.">
        <title>Extensive intraspecific gene order and gene structural variations between Mo17 and other maize genomes.</title>
        <authorList>
            <person name="Sun S."/>
            <person name="Zhou Y."/>
            <person name="Chen J."/>
            <person name="Shi J."/>
            <person name="Zhao H."/>
            <person name="Zhao H."/>
            <person name="Song W."/>
            <person name="Zhang M."/>
            <person name="Cui Y."/>
            <person name="Dong X."/>
            <person name="Liu H."/>
            <person name="Ma X."/>
            <person name="Jiao Y."/>
            <person name="Wang B."/>
            <person name="Wei X."/>
            <person name="Stein J.C."/>
            <person name="Glaubitz J.C."/>
            <person name="Lu F."/>
            <person name="Yu G."/>
            <person name="Liang C."/>
            <person name="Fengler K."/>
            <person name="Li B."/>
            <person name="Rafalski A."/>
            <person name="Schnable P.S."/>
            <person name="Ware D.H."/>
            <person name="Buckler E.S."/>
            <person name="Lai J."/>
        </authorList>
    </citation>
    <scope>NUCLEOTIDE SEQUENCE [LARGE SCALE GENOMIC DNA]</scope>
    <source>
        <tissue evidence="14">Seedling</tissue>
    </source>
</reference>
<keyword evidence="8" id="KW-0256">Endoplasmic reticulum</keyword>
<keyword evidence="10 13" id="KW-1133">Transmembrane helix</keyword>
<dbReference type="GO" id="GO:0005789">
    <property type="term" value="C:endoplasmic reticulum membrane"/>
    <property type="evidence" value="ECO:0007669"/>
    <property type="project" value="UniProtKB-SubCell"/>
</dbReference>
<dbReference type="ExpressionAtlas" id="A0A317YFZ7">
    <property type="expression patterns" value="baseline and differential"/>
</dbReference>
<dbReference type="GO" id="GO:1904423">
    <property type="term" value="C:dehydrodolichyl diphosphate synthase complex"/>
    <property type="evidence" value="ECO:0007669"/>
    <property type="project" value="InterPro"/>
</dbReference>
<dbReference type="InterPro" id="IPR038887">
    <property type="entry name" value="Nus1/NgBR"/>
</dbReference>
<gene>
    <name evidence="14" type="primary">Nus1</name>
    <name evidence="14" type="ORF">Zm00014a_016193</name>
</gene>
<keyword evidence="7 13" id="KW-0812">Transmembrane</keyword>
<organism evidence="14">
    <name type="scientific">Zea mays</name>
    <name type="common">Maize</name>
    <dbReference type="NCBI Taxonomy" id="4577"/>
    <lineage>
        <taxon>Eukaryota</taxon>
        <taxon>Viridiplantae</taxon>
        <taxon>Streptophyta</taxon>
        <taxon>Embryophyta</taxon>
        <taxon>Tracheophyta</taxon>
        <taxon>Spermatophyta</taxon>
        <taxon>Magnoliopsida</taxon>
        <taxon>Liliopsida</taxon>
        <taxon>Poales</taxon>
        <taxon>Poaceae</taxon>
        <taxon>PACMAD clade</taxon>
        <taxon>Panicoideae</taxon>
        <taxon>Andropogonodae</taxon>
        <taxon>Andropogoneae</taxon>
        <taxon>Tripsacinae</taxon>
        <taxon>Zea</taxon>
    </lineage>
</organism>
<dbReference type="UniPathway" id="UPA00378"/>
<evidence type="ECO:0000256" key="11">
    <source>
        <dbReference type="ARBA" id="ARBA00023136"/>
    </source>
</evidence>